<comment type="caution">
    <text evidence="2">The sequence shown here is derived from an EMBL/GenBank/DDBJ whole genome shotgun (WGS) entry which is preliminary data.</text>
</comment>
<evidence type="ECO:0000313" key="2">
    <source>
        <dbReference type="EMBL" id="CAK0884209.1"/>
    </source>
</evidence>
<accession>A0ABN9WG93</accession>
<dbReference type="Proteomes" id="UP001189429">
    <property type="component" value="Unassembled WGS sequence"/>
</dbReference>
<dbReference type="EMBL" id="CAUYUJ010018516">
    <property type="protein sequence ID" value="CAK0884209.1"/>
    <property type="molecule type" value="Genomic_DNA"/>
</dbReference>
<feature type="region of interest" description="Disordered" evidence="1">
    <location>
        <begin position="1"/>
        <end position="24"/>
    </location>
</feature>
<evidence type="ECO:0000313" key="3">
    <source>
        <dbReference type="Proteomes" id="UP001189429"/>
    </source>
</evidence>
<proteinExistence type="predicted"/>
<evidence type="ECO:0000256" key="1">
    <source>
        <dbReference type="SAM" id="MobiDB-lite"/>
    </source>
</evidence>
<feature type="region of interest" description="Disordered" evidence="1">
    <location>
        <begin position="95"/>
        <end position="163"/>
    </location>
</feature>
<keyword evidence="3" id="KW-1185">Reference proteome</keyword>
<reference evidence="2" key="1">
    <citation type="submission" date="2023-10" db="EMBL/GenBank/DDBJ databases">
        <authorList>
            <person name="Chen Y."/>
            <person name="Shah S."/>
            <person name="Dougan E. K."/>
            <person name="Thang M."/>
            <person name="Chan C."/>
        </authorList>
    </citation>
    <scope>NUCLEOTIDE SEQUENCE [LARGE SCALE GENOMIC DNA]</scope>
</reference>
<name>A0ABN9WG93_9DINO</name>
<sequence length="163" mass="17428">MGGPGRSGLAQKQTGACSIRQDRAGASLPISVRGRFWVPESTAQEMGRTQFEGALFSQAILMQRPATQQARAQQHLGSGIASSYQADFSLAALQSRKAQAESMRRAASAPAGVSAEGLEDDRGRPPRLEPGGSRPNHTRLSYGFSREADSSMPTRLLRGSTRL</sequence>
<protein>
    <submittedName>
        <fullName evidence="2">Uncharacterized protein</fullName>
    </submittedName>
</protein>
<organism evidence="2 3">
    <name type="scientific">Prorocentrum cordatum</name>
    <dbReference type="NCBI Taxonomy" id="2364126"/>
    <lineage>
        <taxon>Eukaryota</taxon>
        <taxon>Sar</taxon>
        <taxon>Alveolata</taxon>
        <taxon>Dinophyceae</taxon>
        <taxon>Prorocentrales</taxon>
        <taxon>Prorocentraceae</taxon>
        <taxon>Prorocentrum</taxon>
    </lineage>
</organism>
<gene>
    <name evidence="2" type="ORF">PCOR1329_LOCUS66210</name>
</gene>